<organism evidence="2 4">
    <name type="scientific">Agathobacter rectalis</name>
    <dbReference type="NCBI Taxonomy" id="39491"/>
    <lineage>
        <taxon>Bacteria</taxon>
        <taxon>Bacillati</taxon>
        <taxon>Bacillota</taxon>
        <taxon>Clostridia</taxon>
        <taxon>Lachnospirales</taxon>
        <taxon>Lachnospiraceae</taxon>
        <taxon>Agathobacter</taxon>
    </lineage>
</organism>
<reference evidence="1" key="4">
    <citation type="journal article" date="2020" name="Cell Host Microbe">
        <title>Functional and Genomic Variation between Human-Derived Isolates of Lachnospiraceae Reveals Inter- and Intra-Species Diversity.</title>
        <authorList>
            <person name="Sorbara M.T."/>
            <person name="Littmann E.R."/>
            <person name="Fontana E."/>
            <person name="Moody T.U."/>
            <person name="Kohout C.E."/>
            <person name="Gjonbalaj M."/>
            <person name="Eaton V."/>
            <person name="Seok R."/>
            <person name="Leiner I.M."/>
            <person name="Pamer E.G."/>
        </authorList>
    </citation>
    <scope>NUCLEOTIDE SEQUENCE</scope>
    <source>
        <strain evidence="1">MSK.17.79</strain>
    </source>
</reference>
<dbReference type="Proteomes" id="UP000324325">
    <property type="component" value="Unassembled WGS sequence"/>
</dbReference>
<evidence type="ECO:0000313" key="1">
    <source>
        <dbReference type="EMBL" id="NSC27521.1"/>
    </source>
</evidence>
<accession>A0A414M2D6</accession>
<evidence type="ECO:0000313" key="4">
    <source>
        <dbReference type="Proteomes" id="UP000283501"/>
    </source>
</evidence>
<comment type="caution">
    <text evidence="2">The sequence shown here is derived from an EMBL/GenBank/DDBJ whole genome shotgun (WGS) entry which is preliminary data.</text>
</comment>
<evidence type="ECO:0000313" key="2">
    <source>
        <dbReference type="EMBL" id="RHF02804.1"/>
    </source>
</evidence>
<protein>
    <recommendedName>
        <fullName evidence="6">LXG domain-containing protein</fullName>
    </recommendedName>
</protein>
<dbReference type="EMBL" id="QSKY01000015">
    <property type="protein sequence ID" value="RHF02804.1"/>
    <property type="molecule type" value="Genomic_DNA"/>
</dbReference>
<dbReference type="RefSeq" id="WP_118141415.1">
    <property type="nucleotide sequence ID" value="NZ_JAAILW010000015.1"/>
</dbReference>
<name>A0A414M2D6_9FIRM</name>
<evidence type="ECO:0000313" key="5">
    <source>
        <dbReference type="Proteomes" id="UP000324325"/>
    </source>
</evidence>
<dbReference type="Proteomes" id="UP001193670">
    <property type="component" value="Unassembled WGS sequence"/>
</dbReference>
<dbReference type="Proteomes" id="UP000283501">
    <property type="component" value="Unassembled WGS sequence"/>
</dbReference>
<reference evidence="2 4" key="1">
    <citation type="submission" date="2018-08" db="EMBL/GenBank/DDBJ databases">
        <title>A genome reference for cultivated species of the human gut microbiota.</title>
        <authorList>
            <person name="Zou Y."/>
            <person name="Xue W."/>
            <person name="Luo G."/>
        </authorList>
    </citation>
    <scope>NUCLEOTIDE SEQUENCE [LARGE SCALE GENOMIC DNA]</scope>
    <source>
        <strain evidence="2 4">AM26-2LB</strain>
    </source>
</reference>
<evidence type="ECO:0000313" key="3">
    <source>
        <dbReference type="EMBL" id="TYL59355.1"/>
    </source>
</evidence>
<sequence length="93" mass="10885">MSDLKFDENYINEVVKFNSECAAELEDIFTEYQKILDEVIRSAIKEGKTANSLKLYKSCTRKMNGQIDSLTRFINIFIQAYKMQMKCCDNCNF</sequence>
<reference evidence="3 5" key="3">
    <citation type="submission" date="2019-09" db="EMBL/GenBank/DDBJ databases">
        <title>Strain-level analysis of Eubacterium rectale using genomes from metagenomes.</title>
        <authorList>
            <person name="Karcher N."/>
            <person name="Segata N."/>
        </authorList>
    </citation>
    <scope>NUCLEOTIDE SEQUENCE [LARGE SCALE GENOMIC DNA]</scope>
    <source>
        <strain evidence="3 5">L2-21</strain>
    </source>
</reference>
<reference evidence="3 5" key="2">
    <citation type="submission" date="2019-08" db="EMBL/GenBank/DDBJ databases">
        <authorList>
            <person name="Duncan S."/>
            <person name="Walker A."/>
        </authorList>
    </citation>
    <scope>NUCLEOTIDE SEQUENCE [LARGE SCALE GENOMIC DNA]</scope>
    <source>
        <strain evidence="3 5">L2-21</strain>
    </source>
</reference>
<reference evidence="1" key="5">
    <citation type="submission" date="2020-02" db="EMBL/GenBank/DDBJ databases">
        <authorList>
            <person name="Littmann E."/>
            <person name="Sorbara M."/>
        </authorList>
    </citation>
    <scope>NUCLEOTIDE SEQUENCE</scope>
    <source>
        <strain evidence="1">MSK.17.79</strain>
    </source>
</reference>
<dbReference type="AlphaFoldDB" id="A0A414M2D6"/>
<evidence type="ECO:0008006" key="6">
    <source>
        <dbReference type="Google" id="ProtNLM"/>
    </source>
</evidence>
<proteinExistence type="predicted"/>
<gene>
    <name evidence="2" type="ORF">DW703_10495</name>
    <name evidence="3" type="ORF">FYL37_03775</name>
    <name evidence="1" type="ORF">G4319_09230</name>
</gene>
<dbReference type="EMBL" id="JAAILW010000015">
    <property type="protein sequence ID" value="NSC27521.1"/>
    <property type="molecule type" value="Genomic_DNA"/>
</dbReference>
<dbReference type="EMBL" id="VSTG01000003">
    <property type="protein sequence ID" value="TYL59355.1"/>
    <property type="molecule type" value="Genomic_DNA"/>
</dbReference>